<name>A0AAD4JVJ8_9MUSC</name>
<keyword evidence="2" id="KW-0812">Transmembrane</keyword>
<keyword evidence="2" id="KW-1133">Transmembrane helix</keyword>
<evidence type="ECO:0000256" key="1">
    <source>
        <dbReference type="ARBA" id="ARBA00023002"/>
    </source>
</evidence>
<feature type="domain" description="3-beta hydroxysteroid dehydrogenase/isomerase" evidence="3">
    <location>
        <begin position="230"/>
        <end position="321"/>
    </location>
</feature>
<reference evidence="4" key="1">
    <citation type="journal article" date="2021" name="Mol. Ecol. Resour.">
        <title>Phylogenomic analyses of the genus Drosophila reveals genomic signals of climate adaptation.</title>
        <authorList>
            <person name="Li F."/>
            <person name="Rane R.V."/>
            <person name="Luria V."/>
            <person name="Xiong Z."/>
            <person name="Chen J."/>
            <person name="Li Z."/>
            <person name="Catullo R.A."/>
            <person name="Griffin P.C."/>
            <person name="Schiffer M."/>
            <person name="Pearce S."/>
            <person name="Lee S.F."/>
            <person name="McElroy K."/>
            <person name="Stocker A."/>
            <person name="Shirriffs J."/>
            <person name="Cockerell F."/>
            <person name="Coppin C."/>
            <person name="Sgro C.M."/>
            <person name="Karger A."/>
            <person name="Cain J.W."/>
            <person name="Weber J.A."/>
            <person name="Santpere G."/>
            <person name="Kirschner M.W."/>
            <person name="Hoffmann A.A."/>
            <person name="Oakeshott J.G."/>
            <person name="Zhang G."/>
        </authorList>
    </citation>
    <scope>NUCLEOTIDE SEQUENCE</scope>
    <source>
        <strain evidence="4">BGI-SZ-2011g</strain>
    </source>
</reference>
<proteinExistence type="predicted"/>
<dbReference type="InterPro" id="IPR050425">
    <property type="entry name" value="NAD(P)_dehydrat-like"/>
</dbReference>
<dbReference type="PANTHER" id="PTHR10366">
    <property type="entry name" value="NAD DEPENDENT EPIMERASE/DEHYDRATASE"/>
    <property type="match status" value="1"/>
</dbReference>
<evidence type="ECO:0000313" key="4">
    <source>
        <dbReference type="EMBL" id="KAH8365551.1"/>
    </source>
</evidence>
<dbReference type="Pfam" id="PF01073">
    <property type="entry name" value="3Beta_HSD"/>
    <property type="match status" value="2"/>
</dbReference>
<protein>
    <recommendedName>
        <fullName evidence="3">3-beta hydroxysteroid dehydrogenase/isomerase domain-containing protein</fullName>
    </recommendedName>
</protein>
<feature type="domain" description="3-beta hydroxysteroid dehydrogenase/isomerase" evidence="3">
    <location>
        <begin position="13"/>
        <end position="199"/>
    </location>
</feature>
<dbReference type="InterPro" id="IPR002225">
    <property type="entry name" value="3Beta_OHSteriod_DH/Estase"/>
</dbReference>
<dbReference type="GO" id="GO:0006694">
    <property type="term" value="P:steroid biosynthetic process"/>
    <property type="evidence" value="ECO:0007669"/>
    <property type="project" value="InterPro"/>
</dbReference>
<accession>A0AAD4JVJ8</accession>
<organism evidence="4 5">
    <name type="scientific">Drosophila rubida</name>
    <dbReference type="NCBI Taxonomy" id="30044"/>
    <lineage>
        <taxon>Eukaryota</taxon>
        <taxon>Metazoa</taxon>
        <taxon>Ecdysozoa</taxon>
        <taxon>Arthropoda</taxon>
        <taxon>Hexapoda</taxon>
        <taxon>Insecta</taxon>
        <taxon>Pterygota</taxon>
        <taxon>Neoptera</taxon>
        <taxon>Endopterygota</taxon>
        <taxon>Diptera</taxon>
        <taxon>Brachycera</taxon>
        <taxon>Muscomorpha</taxon>
        <taxon>Ephydroidea</taxon>
        <taxon>Drosophilidae</taxon>
        <taxon>Drosophila</taxon>
    </lineage>
</organism>
<evidence type="ECO:0000313" key="5">
    <source>
        <dbReference type="Proteomes" id="UP001200034"/>
    </source>
</evidence>
<gene>
    <name evidence="4" type="ORF">KR093_001945</name>
</gene>
<keyword evidence="2" id="KW-0472">Membrane</keyword>
<evidence type="ECO:0000259" key="3">
    <source>
        <dbReference type="Pfam" id="PF01073"/>
    </source>
</evidence>
<dbReference type="GO" id="GO:0016616">
    <property type="term" value="F:oxidoreductase activity, acting on the CH-OH group of donors, NAD or NADP as acceptor"/>
    <property type="evidence" value="ECO:0007669"/>
    <property type="project" value="InterPro"/>
</dbReference>
<dbReference type="Gene3D" id="3.40.50.720">
    <property type="entry name" value="NAD(P)-binding Rossmann-like Domain"/>
    <property type="match status" value="2"/>
</dbReference>
<evidence type="ECO:0000256" key="2">
    <source>
        <dbReference type="SAM" id="Phobius"/>
    </source>
</evidence>
<sequence length="427" mass="47935">MSGSDVGGGEVLLVTGGSGFLGQHIIKLLLEQRQELNIKEIRSLDIVPYKNSIGHEETKLLRTFVGDIGGDLDSLHKVFAGVDGVFHCAAFVDIAYPPNYAELERVNIKGTRAVVDLCIQNNVKRLVYSSCTSVNFVPFKGRSTFSAVINSTESKTATPTLASSKLWEQDNEFLIAGYASSKLRAENIVLNSNGAPLLNQLGESADTFSHLPNLFTAIHPSRLLFCLDYLATSAIRAPLTYGECDSHFVTDTFEYLSKRDWVFPRIAGVGGKQQLVYAGNVAWGHICAYKALKVSTKAVNGLPVFVTDDTGINDVSRFLQKMALMGERFKVKTSWWYLPHFLFFFLAFLLEFIVRLAFPYTKYRLPYSLRSIASFTSSMLMYNRLRASIHMDYMPLYDPDISAERSAKWYAKWWDEKQLADKSKKAR</sequence>
<keyword evidence="1" id="KW-0560">Oxidoreductase</keyword>
<dbReference type="PANTHER" id="PTHR10366:SF853">
    <property type="entry name" value="GH25466P"/>
    <property type="match status" value="1"/>
</dbReference>
<dbReference type="Proteomes" id="UP001200034">
    <property type="component" value="Unassembled WGS sequence"/>
</dbReference>
<dbReference type="InterPro" id="IPR036291">
    <property type="entry name" value="NAD(P)-bd_dom_sf"/>
</dbReference>
<comment type="caution">
    <text evidence="4">The sequence shown here is derived from an EMBL/GenBank/DDBJ whole genome shotgun (WGS) entry which is preliminary data.</text>
</comment>
<dbReference type="AlphaFoldDB" id="A0AAD4JVJ8"/>
<dbReference type="SUPFAM" id="SSF51735">
    <property type="entry name" value="NAD(P)-binding Rossmann-fold domains"/>
    <property type="match status" value="1"/>
</dbReference>
<dbReference type="EMBL" id="JAJJHW010002774">
    <property type="protein sequence ID" value="KAH8365551.1"/>
    <property type="molecule type" value="Genomic_DNA"/>
</dbReference>
<feature type="transmembrane region" description="Helical" evidence="2">
    <location>
        <begin position="335"/>
        <end position="358"/>
    </location>
</feature>
<keyword evidence="5" id="KW-1185">Reference proteome</keyword>